<protein>
    <recommendedName>
        <fullName evidence="4">LPS-assembly lipoprotein</fullName>
    </recommendedName>
</protein>
<keyword evidence="3" id="KW-1185">Reference proteome</keyword>
<gene>
    <name evidence="2" type="ORF">PFY00_10525</name>
</gene>
<dbReference type="EMBL" id="JAQIOY010000003">
    <property type="protein sequence ID" value="MDA7425164.1"/>
    <property type="molecule type" value="Genomic_DNA"/>
</dbReference>
<dbReference type="PROSITE" id="PS51257">
    <property type="entry name" value="PROKAR_LIPOPROTEIN"/>
    <property type="match status" value="1"/>
</dbReference>
<evidence type="ECO:0000313" key="3">
    <source>
        <dbReference type="Proteomes" id="UP001210720"/>
    </source>
</evidence>
<comment type="caution">
    <text evidence="2">The sequence shown here is derived from an EMBL/GenBank/DDBJ whole genome shotgun (WGS) entry which is preliminary data.</text>
</comment>
<feature type="signal peptide" evidence="1">
    <location>
        <begin position="1"/>
        <end position="27"/>
    </location>
</feature>
<feature type="chain" id="PRO_5045132350" description="LPS-assembly lipoprotein" evidence="1">
    <location>
        <begin position="28"/>
        <end position="168"/>
    </location>
</feature>
<proteinExistence type="predicted"/>
<dbReference type="Pfam" id="PF04390">
    <property type="entry name" value="LptE"/>
    <property type="match status" value="1"/>
</dbReference>
<evidence type="ECO:0000256" key="1">
    <source>
        <dbReference type="SAM" id="SignalP"/>
    </source>
</evidence>
<dbReference type="RefSeq" id="WP_271432513.1">
    <property type="nucleotide sequence ID" value="NZ_JAQIOY010000003.1"/>
</dbReference>
<dbReference type="InterPro" id="IPR007485">
    <property type="entry name" value="LPS_assembly_LptE"/>
</dbReference>
<organism evidence="2 3">
    <name type="scientific">Thalassococcus lentus</name>
    <dbReference type="NCBI Taxonomy" id="1210524"/>
    <lineage>
        <taxon>Bacteria</taxon>
        <taxon>Pseudomonadati</taxon>
        <taxon>Pseudomonadota</taxon>
        <taxon>Alphaproteobacteria</taxon>
        <taxon>Rhodobacterales</taxon>
        <taxon>Roseobacteraceae</taxon>
        <taxon>Thalassococcus</taxon>
    </lineage>
</organism>
<sequence>MWLSDRRTVLLGALATLGACGFTPAYAPGGSGQQLLGRIALDEPKTKNGYRFGRRFEERLGRSSGPFRLSVKIQVDRQGLGSTSAGATTRFRFVGRALYSLRDVGDPETVLLEGRTNAFTGYSTTGSTVATLAAQRDAEERLMIILADQVIDQLLIDAPRLSASAADQ</sequence>
<keyword evidence="1" id="KW-0732">Signal</keyword>
<name>A0ABT4XT70_9RHOB</name>
<dbReference type="Proteomes" id="UP001210720">
    <property type="component" value="Unassembled WGS sequence"/>
</dbReference>
<evidence type="ECO:0008006" key="4">
    <source>
        <dbReference type="Google" id="ProtNLM"/>
    </source>
</evidence>
<reference evidence="2 3" key="1">
    <citation type="submission" date="2023-01" db="EMBL/GenBank/DDBJ databases">
        <title>Thalassococcus onchidii sp. nov., isolated from a marine invertebrate from the South China Sea.</title>
        <authorList>
            <person name="Xu S."/>
            <person name="Liu Z."/>
            <person name="Xu Y."/>
        </authorList>
    </citation>
    <scope>NUCLEOTIDE SEQUENCE [LARGE SCALE GENOMIC DNA]</scope>
    <source>
        <strain evidence="2 3">KCTC 32084</strain>
    </source>
</reference>
<dbReference type="Gene3D" id="3.30.160.150">
    <property type="entry name" value="Lipoprotein like domain"/>
    <property type="match status" value="1"/>
</dbReference>
<accession>A0ABT4XT70</accession>
<evidence type="ECO:0000313" key="2">
    <source>
        <dbReference type="EMBL" id="MDA7425164.1"/>
    </source>
</evidence>